<dbReference type="eggNOG" id="COG1121">
    <property type="taxonomic scope" value="Bacteria"/>
</dbReference>
<dbReference type="Proteomes" id="UP000064844">
    <property type="component" value="Chromosome"/>
</dbReference>
<dbReference type="SUPFAM" id="SSF52540">
    <property type="entry name" value="P-loop containing nucleoside triphosphate hydrolases"/>
    <property type="match status" value="1"/>
</dbReference>
<dbReference type="PATRIC" id="fig|1297617.4.peg.1205"/>
<dbReference type="InterPro" id="IPR050153">
    <property type="entry name" value="Metal_Ion_Import_ABC"/>
</dbReference>
<evidence type="ECO:0000256" key="1">
    <source>
        <dbReference type="ARBA" id="ARBA00022448"/>
    </source>
</evidence>
<dbReference type="AlphaFoldDB" id="A0A0S2W2L2"/>
<evidence type="ECO:0000313" key="5">
    <source>
        <dbReference type="EMBL" id="ALP93579.1"/>
    </source>
</evidence>
<dbReference type="Gene3D" id="3.40.50.300">
    <property type="entry name" value="P-loop containing nucleotide triphosphate hydrolases"/>
    <property type="match status" value="1"/>
</dbReference>
<proteinExistence type="predicted"/>
<keyword evidence="3" id="KW-0067">ATP-binding</keyword>
<sequence>MSVRKHDNLSGSGCDRSCCLKVAHLGVSMGDQVILEDVNFHLHCGEITALIGPNGAGKSTLFRTILGQLPHSGEIDFQRAGGKHTRPLIGYVPQSPSFDRGDPVSVLDLFIASIADWPVFLPTPKKLRERVLRCLSRVHAEPLVDKRIGSLSGGELQRVLLAMALEPVPHILILDEPLSGVDIEGERQLLDMLDEVRQQYDLSILLSTHDFATLEEYADKVILLQSSVLKSGPPREVLSSHEFRDVFHLSLGRGWTN</sequence>
<dbReference type="InterPro" id="IPR003439">
    <property type="entry name" value="ABC_transporter-like_ATP-bd"/>
</dbReference>
<evidence type="ECO:0000313" key="6">
    <source>
        <dbReference type="Proteomes" id="UP000064844"/>
    </source>
</evidence>
<feature type="domain" description="ABC transporter" evidence="4">
    <location>
        <begin position="20"/>
        <end position="251"/>
    </location>
</feature>
<dbReference type="EMBL" id="CP011307">
    <property type="protein sequence ID" value="ALP93579.1"/>
    <property type="molecule type" value="Genomic_DNA"/>
</dbReference>
<evidence type="ECO:0000256" key="3">
    <source>
        <dbReference type="ARBA" id="ARBA00022840"/>
    </source>
</evidence>
<protein>
    <submittedName>
        <fullName evidence="5">ABC transporter</fullName>
    </submittedName>
</protein>
<dbReference type="Pfam" id="PF00005">
    <property type="entry name" value="ABC_tran"/>
    <property type="match status" value="1"/>
</dbReference>
<dbReference type="SMART" id="SM00382">
    <property type="entry name" value="AAA"/>
    <property type="match status" value="1"/>
</dbReference>
<dbReference type="STRING" id="1297617.IB211_01186c"/>
<keyword evidence="1" id="KW-0813">Transport</keyword>
<dbReference type="PROSITE" id="PS50893">
    <property type="entry name" value="ABC_TRANSPORTER_2"/>
    <property type="match status" value="1"/>
</dbReference>
<dbReference type="RefSeq" id="WP_058117422.1">
    <property type="nucleotide sequence ID" value="NZ_CP011307.1"/>
</dbReference>
<dbReference type="InterPro" id="IPR027417">
    <property type="entry name" value="P-loop_NTPase"/>
</dbReference>
<dbReference type="GO" id="GO:0005524">
    <property type="term" value="F:ATP binding"/>
    <property type="evidence" value="ECO:0007669"/>
    <property type="project" value="UniProtKB-KW"/>
</dbReference>
<accession>A0A0S2W2L2</accession>
<reference evidence="6" key="2">
    <citation type="submission" date="2015-04" db="EMBL/GenBank/DDBJ databases">
        <title>A butyrogenic pathway from the amino acid lysine in a human gut commensal.</title>
        <authorList>
            <person name="de Vos W.M."/>
            <person name="Bui N.T.P."/>
            <person name="Plugge C.M."/>
            <person name="Ritari J."/>
        </authorList>
    </citation>
    <scope>NUCLEOTIDE SEQUENCE [LARGE SCALE GENOMIC DNA]</scope>
    <source>
        <strain evidence="6">AF211</strain>
    </source>
</reference>
<reference evidence="5 6" key="1">
    <citation type="journal article" date="2015" name="Nat. Commun.">
        <title>Production of butyrate from lysine and the Amadori product fructoselysine by a human gut commensal.</title>
        <authorList>
            <person name="Bui T.P."/>
            <person name="Ritari J."/>
            <person name="Boeren S."/>
            <person name="de Waard P."/>
            <person name="Plugge C.M."/>
            <person name="de Vos W.M."/>
        </authorList>
    </citation>
    <scope>NUCLEOTIDE SEQUENCE [LARGE SCALE GENOMIC DNA]</scope>
    <source>
        <strain evidence="5 6">AF211</strain>
    </source>
</reference>
<dbReference type="KEGG" id="ibu:IB211_01186c"/>
<keyword evidence="6" id="KW-1185">Reference proteome</keyword>
<dbReference type="InterPro" id="IPR003593">
    <property type="entry name" value="AAA+_ATPase"/>
</dbReference>
<keyword evidence="2" id="KW-0547">Nucleotide-binding</keyword>
<evidence type="ECO:0000259" key="4">
    <source>
        <dbReference type="PROSITE" id="PS50893"/>
    </source>
</evidence>
<name>A0A0S2W2L2_9FIRM</name>
<gene>
    <name evidence="5" type="ORF">IB211_01186c</name>
</gene>
<organism evidence="5 6">
    <name type="scientific">Intestinimonas butyriciproducens</name>
    <dbReference type="NCBI Taxonomy" id="1297617"/>
    <lineage>
        <taxon>Bacteria</taxon>
        <taxon>Bacillati</taxon>
        <taxon>Bacillota</taxon>
        <taxon>Clostridia</taxon>
        <taxon>Eubacteriales</taxon>
        <taxon>Intestinimonas</taxon>
    </lineage>
</organism>
<dbReference type="PANTHER" id="PTHR42734">
    <property type="entry name" value="METAL TRANSPORT SYSTEM ATP-BINDING PROTEIN TM_0124-RELATED"/>
    <property type="match status" value="1"/>
</dbReference>
<evidence type="ECO:0000256" key="2">
    <source>
        <dbReference type="ARBA" id="ARBA00022741"/>
    </source>
</evidence>
<dbReference type="InterPro" id="IPR017871">
    <property type="entry name" value="ABC_transporter-like_CS"/>
</dbReference>
<dbReference type="PROSITE" id="PS00211">
    <property type="entry name" value="ABC_TRANSPORTER_1"/>
    <property type="match status" value="1"/>
</dbReference>
<dbReference type="GO" id="GO:0016887">
    <property type="term" value="F:ATP hydrolysis activity"/>
    <property type="evidence" value="ECO:0007669"/>
    <property type="project" value="InterPro"/>
</dbReference>